<dbReference type="EMBL" id="VXRY01000538">
    <property type="protein sequence ID" value="MXY34984.1"/>
    <property type="molecule type" value="Genomic_DNA"/>
</dbReference>
<dbReference type="InterPro" id="IPR012337">
    <property type="entry name" value="RNaseH-like_sf"/>
</dbReference>
<dbReference type="InterPro" id="IPR036397">
    <property type="entry name" value="RNaseH_sf"/>
</dbReference>
<keyword evidence="4" id="KW-0540">Nuclease</keyword>
<dbReference type="CDD" id="cd06130">
    <property type="entry name" value="DNA_pol_III_epsilon_like"/>
    <property type="match status" value="1"/>
</dbReference>
<dbReference type="SMART" id="SM00479">
    <property type="entry name" value="EXOIII"/>
    <property type="match status" value="1"/>
</dbReference>
<dbReference type="GO" id="GO:0005829">
    <property type="term" value="C:cytosol"/>
    <property type="evidence" value="ECO:0007669"/>
    <property type="project" value="TreeGrafter"/>
</dbReference>
<organism evidence="4">
    <name type="scientific">Boseongicola sp. SB0664_bin_43</name>
    <dbReference type="NCBI Taxonomy" id="2604844"/>
    <lineage>
        <taxon>Bacteria</taxon>
        <taxon>Pseudomonadati</taxon>
        <taxon>Pseudomonadota</taxon>
        <taxon>Alphaproteobacteria</taxon>
        <taxon>Rhodobacterales</taxon>
        <taxon>Paracoccaceae</taxon>
        <taxon>Boseongicola</taxon>
    </lineage>
</organism>
<reference evidence="4" key="1">
    <citation type="submission" date="2019-09" db="EMBL/GenBank/DDBJ databases">
        <title>Characterisation of the sponge microbiome using genome-centric metagenomics.</title>
        <authorList>
            <person name="Engelberts J.P."/>
            <person name="Robbins S.J."/>
            <person name="De Goeij J.M."/>
            <person name="Aranda M."/>
            <person name="Bell S.C."/>
            <person name="Webster N.S."/>
        </authorList>
    </citation>
    <scope>NUCLEOTIDE SEQUENCE</scope>
    <source>
        <strain evidence="4">SB0664_bin_43</strain>
    </source>
</reference>
<name>A0A6B0Y1P4_9RHOB</name>
<keyword evidence="4" id="KW-0378">Hydrolase</keyword>
<comment type="function">
    <text evidence="1">DNA polymerase III is a complex, multichain enzyme responsible for most of the replicative synthesis in bacteria. The epsilon subunit contain the editing function and is a proofreading 3'-5' exonuclease.</text>
</comment>
<sequence length="180" mass="20529">MADFAAIDFETADHRADSACSVGVVHVKDDRIVERYHRLIRPPRKKFVFTYIHGLTWDDVRDNPSFGELWPELRRLLDRADFLVAHNASFDSRVLRACCERAGVHLPRYKFRCTVSMARNTWKLPSAKLPVVCEHLGIALNHHDALSDAEACAKIAMRALGHASRRNSRRVAPRRCIQAS</sequence>
<evidence type="ECO:0000256" key="1">
    <source>
        <dbReference type="ARBA" id="ARBA00025483"/>
    </source>
</evidence>
<comment type="caution">
    <text evidence="4">The sequence shown here is derived from an EMBL/GenBank/DDBJ whole genome shotgun (WGS) entry which is preliminary data.</text>
</comment>
<dbReference type="AlphaFoldDB" id="A0A6B0Y1P4"/>
<gene>
    <name evidence="4" type="ORF">F4Y60_13060</name>
</gene>
<dbReference type="PANTHER" id="PTHR30231">
    <property type="entry name" value="DNA POLYMERASE III SUBUNIT EPSILON"/>
    <property type="match status" value="1"/>
</dbReference>
<dbReference type="PANTHER" id="PTHR30231:SF42">
    <property type="entry name" value="EXONUCLEASE"/>
    <property type="match status" value="1"/>
</dbReference>
<evidence type="ECO:0000256" key="2">
    <source>
        <dbReference type="ARBA" id="ARBA00026073"/>
    </source>
</evidence>
<dbReference type="GO" id="GO:0003676">
    <property type="term" value="F:nucleic acid binding"/>
    <property type="evidence" value="ECO:0007669"/>
    <property type="project" value="InterPro"/>
</dbReference>
<accession>A0A6B0Y1P4</accession>
<feature type="domain" description="Exonuclease" evidence="3">
    <location>
        <begin position="3"/>
        <end position="165"/>
    </location>
</feature>
<protein>
    <submittedName>
        <fullName evidence="4">3'-5' exonuclease</fullName>
    </submittedName>
</protein>
<keyword evidence="4" id="KW-0269">Exonuclease</keyword>
<dbReference type="GO" id="GO:0008408">
    <property type="term" value="F:3'-5' exonuclease activity"/>
    <property type="evidence" value="ECO:0007669"/>
    <property type="project" value="TreeGrafter"/>
</dbReference>
<dbReference type="InterPro" id="IPR013520">
    <property type="entry name" value="Ribonucl_H"/>
</dbReference>
<comment type="subunit">
    <text evidence="2">DNA polymerase III contains a core (composed of alpha, epsilon and theta chains) that associates with a tau subunit. This core dimerizes to form the POLIII' complex. PolIII' associates with the gamma complex (composed of gamma, delta, delta', psi and chi chains) and with the beta chain to form the complete DNA polymerase III complex.</text>
</comment>
<proteinExistence type="predicted"/>
<evidence type="ECO:0000313" key="4">
    <source>
        <dbReference type="EMBL" id="MXY34984.1"/>
    </source>
</evidence>
<dbReference type="FunFam" id="3.30.420.10:FF:000045">
    <property type="entry name" value="3'-5' exonuclease DinG"/>
    <property type="match status" value="1"/>
</dbReference>
<dbReference type="SUPFAM" id="SSF53098">
    <property type="entry name" value="Ribonuclease H-like"/>
    <property type="match status" value="1"/>
</dbReference>
<dbReference type="Gene3D" id="3.30.420.10">
    <property type="entry name" value="Ribonuclease H-like superfamily/Ribonuclease H"/>
    <property type="match status" value="1"/>
</dbReference>
<dbReference type="Pfam" id="PF00929">
    <property type="entry name" value="RNase_T"/>
    <property type="match status" value="1"/>
</dbReference>
<dbReference type="GO" id="GO:0006259">
    <property type="term" value="P:DNA metabolic process"/>
    <property type="evidence" value="ECO:0007669"/>
    <property type="project" value="UniProtKB-ARBA"/>
</dbReference>
<evidence type="ECO:0000259" key="3">
    <source>
        <dbReference type="SMART" id="SM00479"/>
    </source>
</evidence>